<organism evidence="1">
    <name type="scientific">Rhizophora mucronata</name>
    <name type="common">Asiatic mangrove</name>
    <dbReference type="NCBI Taxonomy" id="61149"/>
    <lineage>
        <taxon>Eukaryota</taxon>
        <taxon>Viridiplantae</taxon>
        <taxon>Streptophyta</taxon>
        <taxon>Embryophyta</taxon>
        <taxon>Tracheophyta</taxon>
        <taxon>Spermatophyta</taxon>
        <taxon>Magnoliopsida</taxon>
        <taxon>eudicotyledons</taxon>
        <taxon>Gunneridae</taxon>
        <taxon>Pentapetalae</taxon>
        <taxon>rosids</taxon>
        <taxon>fabids</taxon>
        <taxon>Malpighiales</taxon>
        <taxon>Rhizophoraceae</taxon>
        <taxon>Rhizophora</taxon>
    </lineage>
</organism>
<name>A0A2P2R3E4_RHIMU</name>
<protein>
    <submittedName>
        <fullName evidence="1">Uncharacterized protein</fullName>
    </submittedName>
</protein>
<sequence>MIVLSACIRLIVRC</sequence>
<reference evidence="1" key="1">
    <citation type="submission" date="2018-02" db="EMBL/GenBank/DDBJ databases">
        <title>Rhizophora mucronata_Transcriptome.</title>
        <authorList>
            <person name="Meera S.P."/>
            <person name="Sreeshan A."/>
            <person name="Augustine A."/>
        </authorList>
    </citation>
    <scope>NUCLEOTIDE SEQUENCE</scope>
    <source>
        <tissue evidence="1">Leaf</tissue>
    </source>
</reference>
<proteinExistence type="predicted"/>
<accession>A0A2P2R3E4</accession>
<evidence type="ECO:0000313" key="1">
    <source>
        <dbReference type="EMBL" id="MBX73755.1"/>
    </source>
</evidence>
<dbReference type="EMBL" id="GGEC01093271">
    <property type="protein sequence ID" value="MBX73755.1"/>
    <property type="molecule type" value="Transcribed_RNA"/>
</dbReference>